<keyword evidence="3" id="KW-1185">Reference proteome</keyword>
<organism evidence="2 3">
    <name type="scientific">Endozoicomonas euniceicola</name>
    <dbReference type="NCBI Taxonomy" id="1234143"/>
    <lineage>
        <taxon>Bacteria</taxon>
        <taxon>Pseudomonadati</taxon>
        <taxon>Pseudomonadota</taxon>
        <taxon>Gammaproteobacteria</taxon>
        <taxon>Oceanospirillales</taxon>
        <taxon>Endozoicomonadaceae</taxon>
        <taxon>Endozoicomonas</taxon>
    </lineage>
</organism>
<evidence type="ECO:0000313" key="2">
    <source>
        <dbReference type="EMBL" id="UYM15855.1"/>
    </source>
</evidence>
<sequence length="216" mass="24420">MSKDTQENPWPGFVDVLSSTLLVFVFLVIVQLLVIAGVSMKISQTVTEKMLQQLMEEAELSTLPASQKEITQKEIAQIEVARVEIAETNKAPTNIKQTVVKEKTNPVSLVTTKEKLLISYKGLSTLLESEDSERIDQWISDRIELLRASKILLNAYLGTQSLSTSTSYYVSYNRMMDIRKRMVAHGVPGDNIKVRIHESDQENHNKVELWILESSP</sequence>
<accession>A0ABY6GT30</accession>
<name>A0ABY6GT30_9GAMM</name>
<keyword evidence="1" id="KW-1133">Transmembrane helix</keyword>
<evidence type="ECO:0008006" key="4">
    <source>
        <dbReference type="Google" id="ProtNLM"/>
    </source>
</evidence>
<dbReference type="Proteomes" id="UP001163255">
    <property type="component" value="Chromosome"/>
</dbReference>
<evidence type="ECO:0000256" key="1">
    <source>
        <dbReference type="SAM" id="Phobius"/>
    </source>
</evidence>
<gene>
    <name evidence="2" type="ORF">NX720_24020</name>
</gene>
<evidence type="ECO:0000313" key="3">
    <source>
        <dbReference type="Proteomes" id="UP001163255"/>
    </source>
</evidence>
<dbReference type="EMBL" id="CP103300">
    <property type="protein sequence ID" value="UYM15855.1"/>
    <property type="molecule type" value="Genomic_DNA"/>
</dbReference>
<dbReference type="RefSeq" id="WP_262598066.1">
    <property type="nucleotide sequence ID" value="NZ_CP103300.1"/>
</dbReference>
<keyword evidence="1" id="KW-0472">Membrane</keyword>
<protein>
    <recommendedName>
        <fullName evidence="4">Motility protein B-like N-terminal domain-containing protein</fullName>
    </recommendedName>
</protein>
<reference evidence="2" key="1">
    <citation type="submission" date="2022-10" db="EMBL/GenBank/DDBJ databases">
        <title>Completed Genome Sequence of two octocoral isolated bacterium, Endozoicomonas euniceicola EF212T and Endozoicomonas gorgoniicola PS125T.</title>
        <authorList>
            <person name="Chiou Y.-J."/>
            <person name="Chen Y.-H."/>
        </authorList>
    </citation>
    <scope>NUCLEOTIDE SEQUENCE</scope>
    <source>
        <strain evidence="2">EF212</strain>
    </source>
</reference>
<proteinExistence type="predicted"/>
<feature type="transmembrane region" description="Helical" evidence="1">
    <location>
        <begin position="20"/>
        <end position="40"/>
    </location>
</feature>
<keyword evidence="1" id="KW-0812">Transmembrane</keyword>